<proteinExistence type="predicted"/>
<reference evidence="3" key="1">
    <citation type="journal article" date="2019" name="Int. J. Syst. Evol. Microbiol.">
        <title>The Global Catalogue of Microorganisms (GCM) 10K type strain sequencing project: providing services to taxonomists for standard genome sequencing and annotation.</title>
        <authorList>
            <consortium name="The Broad Institute Genomics Platform"/>
            <consortium name="The Broad Institute Genome Sequencing Center for Infectious Disease"/>
            <person name="Wu L."/>
            <person name="Ma J."/>
        </authorList>
    </citation>
    <scope>NUCLEOTIDE SEQUENCE [LARGE SCALE GENOMIC DNA]</scope>
    <source>
        <strain evidence="3">JCM 3115</strain>
    </source>
</reference>
<sequence>MEMIDVLAICGSTREGSLNRSLPRTALRLAEAPLRVEVWDDHASVPRLDATRERPFPPAVAALRDRVAASRPAVPA</sequence>
<dbReference type="Pfam" id="PF03358">
    <property type="entry name" value="FMN_red"/>
    <property type="match status" value="1"/>
</dbReference>
<protein>
    <recommendedName>
        <fullName evidence="1">NADPH-dependent FMN reductase-like domain-containing protein</fullName>
    </recommendedName>
</protein>
<feature type="domain" description="NADPH-dependent FMN reductase-like" evidence="1">
    <location>
        <begin position="5"/>
        <end position="70"/>
    </location>
</feature>
<name>A0ABQ2RHD3_9ACTN</name>
<dbReference type="SUPFAM" id="SSF52218">
    <property type="entry name" value="Flavoproteins"/>
    <property type="match status" value="1"/>
</dbReference>
<dbReference type="EMBL" id="BMQJ01000024">
    <property type="protein sequence ID" value="GGQ28000.1"/>
    <property type="molecule type" value="Genomic_DNA"/>
</dbReference>
<organism evidence="2 3">
    <name type="scientific">Streptosporangium pseudovulgare</name>
    <dbReference type="NCBI Taxonomy" id="35765"/>
    <lineage>
        <taxon>Bacteria</taxon>
        <taxon>Bacillati</taxon>
        <taxon>Actinomycetota</taxon>
        <taxon>Actinomycetes</taxon>
        <taxon>Streptosporangiales</taxon>
        <taxon>Streptosporangiaceae</taxon>
        <taxon>Streptosporangium</taxon>
    </lineage>
</organism>
<dbReference type="InterPro" id="IPR029039">
    <property type="entry name" value="Flavoprotein-like_sf"/>
</dbReference>
<gene>
    <name evidence="2" type="ORF">GCM10010140_67760</name>
</gene>
<comment type="caution">
    <text evidence="2">The sequence shown here is derived from an EMBL/GenBank/DDBJ whole genome shotgun (WGS) entry which is preliminary data.</text>
</comment>
<accession>A0ABQ2RHD3</accession>
<dbReference type="Gene3D" id="3.40.50.360">
    <property type="match status" value="1"/>
</dbReference>
<evidence type="ECO:0000313" key="2">
    <source>
        <dbReference type="EMBL" id="GGQ28000.1"/>
    </source>
</evidence>
<dbReference type="Proteomes" id="UP000611554">
    <property type="component" value="Unassembled WGS sequence"/>
</dbReference>
<evidence type="ECO:0000259" key="1">
    <source>
        <dbReference type="Pfam" id="PF03358"/>
    </source>
</evidence>
<dbReference type="InterPro" id="IPR005025">
    <property type="entry name" value="FMN_Rdtase-like_dom"/>
</dbReference>
<evidence type="ECO:0000313" key="3">
    <source>
        <dbReference type="Proteomes" id="UP000611554"/>
    </source>
</evidence>
<keyword evidence="3" id="KW-1185">Reference proteome</keyword>
<dbReference type="RefSeq" id="WP_189250499.1">
    <property type="nucleotide sequence ID" value="NZ_BMQJ01000024.1"/>
</dbReference>